<dbReference type="EMBL" id="BK015569">
    <property type="protein sequence ID" value="DAE13789.1"/>
    <property type="molecule type" value="Genomic_DNA"/>
</dbReference>
<protein>
    <submittedName>
        <fullName evidence="1">Uncharacterized protein</fullName>
    </submittedName>
</protein>
<accession>A0A8S5Q549</accession>
<evidence type="ECO:0000313" key="1">
    <source>
        <dbReference type="EMBL" id="DAE13789.1"/>
    </source>
</evidence>
<name>A0A8S5Q549_9CAUD</name>
<organism evidence="1">
    <name type="scientific">Podoviridae sp. ctza028</name>
    <dbReference type="NCBI Taxonomy" id="2825289"/>
    <lineage>
        <taxon>Viruses</taxon>
        <taxon>Duplodnaviria</taxon>
        <taxon>Heunggongvirae</taxon>
        <taxon>Uroviricota</taxon>
        <taxon>Caudoviricetes</taxon>
    </lineage>
</organism>
<proteinExistence type="predicted"/>
<reference evidence="1" key="1">
    <citation type="journal article" date="2021" name="Proc. Natl. Acad. Sci. U.S.A.">
        <title>A Catalog of Tens of Thousands of Viruses from Human Metagenomes Reveals Hidden Associations with Chronic Diseases.</title>
        <authorList>
            <person name="Tisza M.J."/>
            <person name="Buck C.B."/>
        </authorList>
    </citation>
    <scope>NUCLEOTIDE SEQUENCE</scope>
    <source>
        <strain evidence="1">Ctza028</strain>
    </source>
</reference>
<sequence>MGLTQYSFSLHISPPCIAHAVSCPTVARHHLRRAIPHHPMIDKQDVIHI</sequence>